<evidence type="ECO:0000256" key="1">
    <source>
        <dbReference type="SAM" id="Phobius"/>
    </source>
</evidence>
<name>A0ABW2PW34_9BACL</name>
<dbReference type="PANTHER" id="PTHR40040:SF1">
    <property type="entry name" value="MEMBRANE PROTEIN"/>
    <property type="match status" value="1"/>
</dbReference>
<sequence>MADKDHFKDKEYDSDSSLYNIYNQDDDDDYNEEYAAEAAVDRDVYTNDADEETEGAGLGWLAVVLSVIGLFFLPIIMGAAGIIIGIIARRQGAKTLGAWAIGVGIAAIVIALFARPFFF</sequence>
<dbReference type="Proteomes" id="UP001596505">
    <property type="component" value="Unassembled WGS sequence"/>
</dbReference>
<evidence type="ECO:0000313" key="3">
    <source>
        <dbReference type="Proteomes" id="UP001596505"/>
    </source>
</evidence>
<feature type="transmembrane region" description="Helical" evidence="1">
    <location>
        <begin position="96"/>
        <end position="118"/>
    </location>
</feature>
<gene>
    <name evidence="2" type="ORF">ACFQRG_10160</name>
</gene>
<comment type="caution">
    <text evidence="2">The sequence shown here is derived from an EMBL/GenBank/DDBJ whole genome shotgun (WGS) entry which is preliminary data.</text>
</comment>
<dbReference type="EMBL" id="JBHTCO010000011">
    <property type="protein sequence ID" value="MFC7393329.1"/>
    <property type="molecule type" value="Genomic_DNA"/>
</dbReference>
<keyword evidence="1" id="KW-0812">Transmembrane</keyword>
<feature type="transmembrane region" description="Helical" evidence="1">
    <location>
        <begin position="58"/>
        <end position="84"/>
    </location>
</feature>
<organism evidence="2 3">
    <name type="scientific">Scopulibacillus cellulosilyticus</name>
    <dbReference type="NCBI Taxonomy" id="2665665"/>
    <lineage>
        <taxon>Bacteria</taxon>
        <taxon>Bacillati</taxon>
        <taxon>Bacillota</taxon>
        <taxon>Bacilli</taxon>
        <taxon>Bacillales</taxon>
        <taxon>Sporolactobacillaceae</taxon>
        <taxon>Scopulibacillus</taxon>
    </lineage>
</organism>
<accession>A0ABW2PW34</accession>
<proteinExistence type="predicted"/>
<protein>
    <submittedName>
        <fullName evidence="2">DUF4190 domain-containing protein</fullName>
    </submittedName>
</protein>
<keyword evidence="3" id="KW-1185">Reference proteome</keyword>
<keyword evidence="1" id="KW-0472">Membrane</keyword>
<dbReference type="InterPro" id="IPR055338">
    <property type="entry name" value="YqfX-like"/>
</dbReference>
<dbReference type="RefSeq" id="WP_380965791.1">
    <property type="nucleotide sequence ID" value="NZ_JBHTCO010000011.1"/>
</dbReference>
<reference evidence="3" key="1">
    <citation type="journal article" date="2019" name="Int. J. Syst. Evol. Microbiol.">
        <title>The Global Catalogue of Microorganisms (GCM) 10K type strain sequencing project: providing services to taxonomists for standard genome sequencing and annotation.</title>
        <authorList>
            <consortium name="The Broad Institute Genomics Platform"/>
            <consortium name="The Broad Institute Genome Sequencing Center for Infectious Disease"/>
            <person name="Wu L."/>
            <person name="Ma J."/>
        </authorList>
    </citation>
    <scope>NUCLEOTIDE SEQUENCE [LARGE SCALE GENOMIC DNA]</scope>
    <source>
        <strain evidence="3">CGMCC 1.16305</strain>
    </source>
</reference>
<dbReference type="PANTHER" id="PTHR40040">
    <property type="entry name" value="SMALL HYDROPHOBIC PROTEIN-RELATED"/>
    <property type="match status" value="1"/>
</dbReference>
<evidence type="ECO:0000313" key="2">
    <source>
        <dbReference type="EMBL" id="MFC7393329.1"/>
    </source>
</evidence>
<keyword evidence="1" id="KW-1133">Transmembrane helix</keyword>